<keyword evidence="1" id="KW-0378">Hydrolase</keyword>
<evidence type="ECO:0000256" key="1">
    <source>
        <dbReference type="ARBA" id="ARBA00022801"/>
    </source>
</evidence>
<dbReference type="GO" id="GO:0030288">
    <property type="term" value="C:outer membrane-bounded periplasmic space"/>
    <property type="evidence" value="ECO:0007669"/>
    <property type="project" value="TreeGrafter"/>
</dbReference>
<dbReference type="CDD" id="cd02696">
    <property type="entry name" value="MurNAc-LAA"/>
    <property type="match status" value="1"/>
</dbReference>
<name>B1BPS6_CLOPF</name>
<dbReference type="EMBL" id="ABDW01000003">
    <property type="protein sequence ID" value="EDT16211.1"/>
    <property type="molecule type" value="Genomic_DNA"/>
</dbReference>
<dbReference type="AlphaFoldDB" id="B1BPS6"/>
<protein>
    <submittedName>
        <fullName evidence="4">Endolysin</fullName>
    </submittedName>
</protein>
<dbReference type="Pfam" id="PF01520">
    <property type="entry name" value="Amidase_3"/>
    <property type="match status" value="1"/>
</dbReference>
<reference evidence="4 5" key="1">
    <citation type="submission" date="2007-07" db="EMBL/GenBank/DDBJ databases">
        <title>Annotation of Clostridium perfringens E str. JGS1987.</title>
        <authorList>
            <person name="Paulsen I."/>
            <person name="Sebastian Y."/>
        </authorList>
    </citation>
    <scope>NUCLEOTIDE SEQUENCE [LARGE SCALE GENOMIC DNA]</scope>
    <source>
        <strain evidence="5">E str. JGS1987</strain>
    </source>
</reference>
<dbReference type="Pfam" id="PF08239">
    <property type="entry name" value="SH3_3"/>
    <property type="match status" value="1"/>
</dbReference>
<dbReference type="PANTHER" id="PTHR30404">
    <property type="entry name" value="N-ACETYLMURAMOYL-L-ALANINE AMIDASE"/>
    <property type="match status" value="1"/>
</dbReference>
<proteinExistence type="predicted"/>
<sequence>MSKNIKKIAVRGGHNFQATGAVALIGETSEDRKVKDSVIVYLRQEGYQVLDVTPGNCDQITDLRYGVNKAEEWGADLFISIHFDKAYDSYNGALGTGTWIYGTGGKAEVYARRIVNSIASGTGLKNRGVKTNSKLYELRNTSMPAVIVEVCFCEATTDVAIYKAKGPKLIGELIAEGICNKDIHTDNTPSLTPQDSVSLDGFYESSETRTNATIVGEGRIEVLNKNCQPIPNRYIDSLDRIFVLGIYPSLKFIEVVYPASGKMYHAYIDIENYNRISFDYHFGYHNDGGDTYVWWNSDDVNEKEPDEILLPNYKASPMYRTNGWLRITFYRADGNPSDGYVRYEGEQTERFYKKGEVVNVRTSLTVRKGPGTNYSNIGSLEPNENVDILEMIGEWYHVEYNTNKGRKRGYVSAKYIKEV</sequence>
<dbReference type="GO" id="GO:0009253">
    <property type="term" value="P:peptidoglycan catabolic process"/>
    <property type="evidence" value="ECO:0007669"/>
    <property type="project" value="InterPro"/>
</dbReference>
<dbReference type="PANTHER" id="PTHR30404:SF8">
    <property type="entry name" value="AUTOLYSIN PH-RELATED"/>
    <property type="match status" value="1"/>
</dbReference>
<evidence type="ECO:0000259" key="3">
    <source>
        <dbReference type="PROSITE" id="PS51781"/>
    </source>
</evidence>
<dbReference type="GO" id="GO:0008745">
    <property type="term" value="F:N-acetylmuramoyl-L-alanine amidase activity"/>
    <property type="evidence" value="ECO:0007669"/>
    <property type="project" value="InterPro"/>
</dbReference>
<dbReference type="SMART" id="SM00646">
    <property type="entry name" value="Ami_3"/>
    <property type="match status" value="1"/>
</dbReference>
<dbReference type="RefSeq" id="WP_003461744.1">
    <property type="nucleotide sequence ID" value="NZ_ABDW01000003.1"/>
</dbReference>
<feature type="domain" description="SH3b" evidence="3">
    <location>
        <begin position="353"/>
        <end position="419"/>
    </location>
</feature>
<evidence type="ECO:0000313" key="5">
    <source>
        <dbReference type="Proteomes" id="UP000005337"/>
    </source>
</evidence>
<dbReference type="Gene3D" id="3.40.630.40">
    <property type="entry name" value="Zn-dependent exopeptidases"/>
    <property type="match status" value="1"/>
</dbReference>
<organism evidence="4 5">
    <name type="scientific">Clostridium perfringens E str. JGS1987</name>
    <dbReference type="NCBI Taxonomy" id="451755"/>
    <lineage>
        <taxon>Bacteria</taxon>
        <taxon>Bacillati</taxon>
        <taxon>Bacillota</taxon>
        <taxon>Clostridia</taxon>
        <taxon>Eubacteriales</taxon>
        <taxon>Clostridiaceae</taxon>
        <taxon>Clostridium</taxon>
    </lineage>
</organism>
<keyword evidence="2" id="KW-0961">Cell wall biogenesis/degradation</keyword>
<evidence type="ECO:0000256" key="2">
    <source>
        <dbReference type="ARBA" id="ARBA00023316"/>
    </source>
</evidence>
<dbReference type="Proteomes" id="UP000005337">
    <property type="component" value="Unassembled WGS sequence"/>
</dbReference>
<accession>B1BPS6</accession>
<dbReference type="InterPro" id="IPR050695">
    <property type="entry name" value="N-acetylmuramoyl_amidase_3"/>
</dbReference>
<dbReference type="SUPFAM" id="SSF53187">
    <property type="entry name" value="Zn-dependent exopeptidases"/>
    <property type="match status" value="1"/>
</dbReference>
<dbReference type="InterPro" id="IPR002508">
    <property type="entry name" value="MurNAc-LAA_cat"/>
</dbReference>
<evidence type="ECO:0000313" key="4">
    <source>
        <dbReference type="EMBL" id="EDT16211.1"/>
    </source>
</evidence>
<dbReference type="InterPro" id="IPR003646">
    <property type="entry name" value="SH3-like_bac-type"/>
</dbReference>
<dbReference type="SMART" id="SM00287">
    <property type="entry name" value="SH3b"/>
    <property type="match status" value="1"/>
</dbReference>
<gene>
    <name evidence="4" type="ORF">AC3_2537</name>
</gene>
<comment type="caution">
    <text evidence="4">The sequence shown here is derived from an EMBL/GenBank/DDBJ whole genome shotgun (WGS) entry which is preliminary data.</text>
</comment>
<dbReference type="GO" id="GO:0071555">
    <property type="term" value="P:cell wall organization"/>
    <property type="evidence" value="ECO:0007669"/>
    <property type="project" value="UniProtKB-KW"/>
</dbReference>
<dbReference type="PROSITE" id="PS51781">
    <property type="entry name" value="SH3B"/>
    <property type="match status" value="1"/>
</dbReference>
<dbReference type="Gene3D" id="2.30.30.40">
    <property type="entry name" value="SH3 Domains"/>
    <property type="match status" value="1"/>
</dbReference>